<feature type="domain" description="Gp5/Type VI secretion system Vgr protein OB-fold" evidence="4">
    <location>
        <begin position="397"/>
        <end position="463"/>
    </location>
</feature>
<evidence type="ECO:0000256" key="1">
    <source>
        <dbReference type="ARBA" id="ARBA00004613"/>
    </source>
</evidence>
<comment type="similarity">
    <text evidence="2">Belongs to the VgrG protein family.</text>
</comment>
<dbReference type="InterPro" id="IPR006533">
    <property type="entry name" value="T6SS_Vgr_RhsGE"/>
</dbReference>
<keyword evidence="3" id="KW-0964">Secreted</keyword>
<keyword evidence="7" id="KW-1185">Reference proteome</keyword>
<dbReference type="SUPFAM" id="SSF69349">
    <property type="entry name" value="Phage fibre proteins"/>
    <property type="match status" value="1"/>
</dbReference>
<evidence type="ECO:0000256" key="3">
    <source>
        <dbReference type="ARBA" id="ARBA00022525"/>
    </source>
</evidence>
<dbReference type="InterPro" id="IPR037026">
    <property type="entry name" value="Vgr_OB-fold_dom_sf"/>
</dbReference>
<comment type="subcellular location">
    <subcellularLocation>
        <location evidence="1">Secreted</location>
    </subcellularLocation>
</comment>
<dbReference type="Pfam" id="PF22178">
    <property type="entry name" value="Gp5_trimer_C"/>
    <property type="match status" value="1"/>
</dbReference>
<dbReference type="SUPFAM" id="SSF69279">
    <property type="entry name" value="Phage tail proteins"/>
    <property type="match status" value="2"/>
</dbReference>
<organism evidence="6 7">
    <name type="scientific">Polyangium spumosum</name>
    <dbReference type="NCBI Taxonomy" id="889282"/>
    <lineage>
        <taxon>Bacteria</taxon>
        <taxon>Pseudomonadati</taxon>
        <taxon>Myxococcota</taxon>
        <taxon>Polyangia</taxon>
        <taxon>Polyangiales</taxon>
        <taxon>Polyangiaceae</taxon>
        <taxon>Polyangium</taxon>
    </lineage>
</organism>
<dbReference type="AlphaFoldDB" id="A0A6N7Q417"/>
<evidence type="ECO:0000313" key="6">
    <source>
        <dbReference type="EMBL" id="MRG98457.1"/>
    </source>
</evidence>
<dbReference type="Proteomes" id="UP000440224">
    <property type="component" value="Unassembled WGS sequence"/>
</dbReference>
<evidence type="ECO:0000259" key="5">
    <source>
        <dbReference type="Pfam" id="PF22178"/>
    </source>
</evidence>
<dbReference type="SUPFAM" id="SSF69255">
    <property type="entry name" value="gp5 N-terminal domain-like"/>
    <property type="match status" value="1"/>
</dbReference>
<dbReference type="NCBIfam" id="TIGR01646">
    <property type="entry name" value="vgr_GE"/>
    <property type="match status" value="1"/>
</dbReference>
<dbReference type="GO" id="GO:0005576">
    <property type="term" value="C:extracellular region"/>
    <property type="evidence" value="ECO:0007669"/>
    <property type="project" value="UniProtKB-SubCell"/>
</dbReference>
<accession>A0A6N7Q417</accession>
<dbReference type="InterPro" id="IPR006531">
    <property type="entry name" value="Gp5/Vgr_OB"/>
</dbReference>
<dbReference type="PANTHER" id="PTHR32305:SF15">
    <property type="entry name" value="PROTEIN RHSA-RELATED"/>
    <property type="match status" value="1"/>
</dbReference>
<comment type="caution">
    <text evidence="6">The sequence shown here is derived from an EMBL/GenBank/DDBJ whole genome shotgun (WGS) entry which is preliminary data.</text>
</comment>
<dbReference type="InterPro" id="IPR017847">
    <property type="entry name" value="T6SS_RhsGE_Vgr_subset"/>
</dbReference>
<dbReference type="Gene3D" id="3.55.50.10">
    <property type="entry name" value="Baseplate protein-like domains"/>
    <property type="match status" value="1"/>
</dbReference>
<dbReference type="EMBL" id="WJIE01000033">
    <property type="protein sequence ID" value="MRG98457.1"/>
    <property type="molecule type" value="Genomic_DNA"/>
</dbReference>
<dbReference type="Pfam" id="PF04717">
    <property type="entry name" value="Phage_base_V"/>
    <property type="match status" value="1"/>
</dbReference>
<dbReference type="PANTHER" id="PTHR32305">
    <property type="match status" value="1"/>
</dbReference>
<dbReference type="Pfam" id="PF05954">
    <property type="entry name" value="Phage_GPD"/>
    <property type="match status" value="1"/>
</dbReference>
<evidence type="ECO:0000313" key="7">
    <source>
        <dbReference type="Proteomes" id="UP000440224"/>
    </source>
</evidence>
<name>A0A6N7Q417_9BACT</name>
<sequence length="691" mass="74457">MAWLPSIRPPGGTLSLALDSQLALDVRRFSIEEGISALFVVTLEALSTDPALAFDDVVGQKARFTIQRGAEERSWTGITRSARLLRVEEDGLSAYEVVLVPVLWLLTQRTNRRIFQHVSEPEIATRLLSEWRVPHELRLSDTYKAREYRTQYDESDHAFLSRTLADAGISYFFVEKDDETVVVLSDAPQRGQPRGARLPFKADVTMVTGEYVTRAQAGRELRPGRVAIRDRDHRLPAAYPLHASADARALDIEGRLESFEATPGAFLYRTNQAGGTPVADDRGAYRSDERAAKSLAQKRLEAQREGAVVFSFETNALDLAPGVIVQIDGHPRPELARGLLLVGTRLDGTQDGDWTHVCEARSLELPYRPPIAVPRPRTQGVESATVVGPHGEEIHCDELGRIRVSFHWDRESEMDEQSSCWLPVSQAWAGAGYGSLSMPRVGQEVLVDFIGGDPDRPVVVGRIHTAIQKVPYPLPANKTKSGWRTSSSPGGGGFNEILFEDKKGHELIQVHAERDVEATVERDAALTVKRDQKTRVVRDAEVIVGRNAAQLVQDNARQVVGLSSARVVGVNEIVDIGGDQAMTVAGDQAVAVGGSSETTIAGAHALEVGATQIIRAGGTITITSGAASITLEPSGKVTISGTEIVLQSSGPVGVAGTKIGVQGAQIAIAASGPAEVAGASLHLVGQPVKTN</sequence>
<evidence type="ECO:0000259" key="4">
    <source>
        <dbReference type="Pfam" id="PF04717"/>
    </source>
</evidence>
<dbReference type="Gene3D" id="2.30.110.50">
    <property type="match status" value="1"/>
</dbReference>
<dbReference type="InterPro" id="IPR054030">
    <property type="entry name" value="Gp5_Vgr_C"/>
</dbReference>
<evidence type="ECO:0000256" key="2">
    <source>
        <dbReference type="ARBA" id="ARBA00005558"/>
    </source>
</evidence>
<reference evidence="6 7" key="1">
    <citation type="submission" date="2019-10" db="EMBL/GenBank/DDBJ databases">
        <title>A soil myxobacterium in the family Polyangiaceae.</title>
        <authorList>
            <person name="Li Y."/>
            <person name="Wang J."/>
        </authorList>
    </citation>
    <scope>NUCLEOTIDE SEQUENCE [LARGE SCALE GENOMIC DNA]</scope>
    <source>
        <strain evidence="6 7">DSM 14734</strain>
    </source>
</reference>
<gene>
    <name evidence="6" type="primary">tssI</name>
    <name evidence="6" type="ORF">GF068_42070</name>
</gene>
<dbReference type="NCBIfam" id="TIGR03361">
    <property type="entry name" value="VI_Rhs_Vgr"/>
    <property type="match status" value="1"/>
</dbReference>
<dbReference type="Gene3D" id="4.10.220.110">
    <property type="match status" value="1"/>
</dbReference>
<protein>
    <submittedName>
        <fullName evidence="6">Type VI secretion system tip protein VgrG</fullName>
    </submittedName>
</protein>
<dbReference type="Gene3D" id="2.40.50.230">
    <property type="entry name" value="Gp5 N-terminal domain"/>
    <property type="match status" value="1"/>
</dbReference>
<dbReference type="RefSeq" id="WP_153825226.1">
    <property type="nucleotide sequence ID" value="NZ_WJIE01000033.1"/>
</dbReference>
<feature type="domain" description="Gp5/Type VI secretion system Vgr C-terminal trimerisation" evidence="5">
    <location>
        <begin position="481"/>
        <end position="581"/>
    </location>
</feature>
<proteinExistence type="inferred from homology"/>
<dbReference type="OrthoDB" id="9762420at2"/>
<dbReference type="InterPro" id="IPR050708">
    <property type="entry name" value="T6SS_VgrG/RHS"/>
</dbReference>